<dbReference type="Proteomes" id="UP001295740">
    <property type="component" value="Unassembled WGS sequence"/>
</dbReference>
<keyword evidence="2" id="KW-1185">Reference proteome</keyword>
<accession>A0AAI8VEA9</accession>
<evidence type="ECO:0000313" key="2">
    <source>
        <dbReference type="Proteomes" id="UP001295740"/>
    </source>
</evidence>
<protein>
    <submittedName>
        <fullName evidence="1">Uu.00g107250.m01.CDS01</fullName>
    </submittedName>
</protein>
<reference evidence="1" key="1">
    <citation type="submission" date="2023-10" db="EMBL/GenBank/DDBJ databases">
        <authorList>
            <person name="Hackl T."/>
        </authorList>
    </citation>
    <scope>NUCLEOTIDE SEQUENCE</scope>
</reference>
<sequence>MNFSLDAPKPALALRLMRVWPQGWFRHVAIDARDRALLDAVPVPSVDYGKSSYLRKMYHLKQHEGENFGTTDWIVETDQ</sequence>
<gene>
    <name evidence="1" type="ORF">KHLLAP_LOCUS3799</name>
</gene>
<name>A0AAI8VEA9_9PEZI</name>
<evidence type="ECO:0000313" key="1">
    <source>
        <dbReference type="EMBL" id="CAJ2503331.1"/>
    </source>
</evidence>
<dbReference type="EMBL" id="CAUWAG010000004">
    <property type="protein sequence ID" value="CAJ2503331.1"/>
    <property type="molecule type" value="Genomic_DNA"/>
</dbReference>
<comment type="caution">
    <text evidence="1">The sequence shown here is derived from an EMBL/GenBank/DDBJ whole genome shotgun (WGS) entry which is preliminary data.</text>
</comment>
<proteinExistence type="predicted"/>
<organism evidence="1 2">
    <name type="scientific">Anthostomella pinea</name>
    <dbReference type="NCBI Taxonomy" id="933095"/>
    <lineage>
        <taxon>Eukaryota</taxon>
        <taxon>Fungi</taxon>
        <taxon>Dikarya</taxon>
        <taxon>Ascomycota</taxon>
        <taxon>Pezizomycotina</taxon>
        <taxon>Sordariomycetes</taxon>
        <taxon>Xylariomycetidae</taxon>
        <taxon>Xylariales</taxon>
        <taxon>Xylariaceae</taxon>
        <taxon>Anthostomella</taxon>
    </lineage>
</organism>
<dbReference type="AlphaFoldDB" id="A0AAI8VEA9"/>